<dbReference type="SMART" id="SM00480">
    <property type="entry name" value="POL3Bc"/>
    <property type="match status" value="1"/>
</dbReference>
<dbReference type="SUPFAM" id="SSF55979">
    <property type="entry name" value="DNA clamp"/>
    <property type="match status" value="3"/>
</dbReference>
<dbReference type="OrthoDB" id="8421503at2"/>
<reference evidence="14 15" key="1">
    <citation type="submission" date="2019-02" db="EMBL/GenBank/DDBJ databases">
        <title>Closed genome of Sporomusa termitida DSM 4440.</title>
        <authorList>
            <person name="Poehlein A."/>
            <person name="Daniel R."/>
        </authorList>
    </citation>
    <scope>NUCLEOTIDE SEQUENCE [LARGE SCALE GENOMIC DNA]</scope>
    <source>
        <strain evidence="14 15">DSM 4440</strain>
    </source>
</reference>
<evidence type="ECO:0000256" key="4">
    <source>
        <dbReference type="ARBA" id="ARBA00022490"/>
    </source>
</evidence>
<comment type="subunit">
    <text evidence="10">Forms a ring-shaped head-to-tail homodimer around DNA.</text>
</comment>
<dbReference type="PANTHER" id="PTHR30478">
    <property type="entry name" value="DNA POLYMERASE III SUBUNIT BETA"/>
    <property type="match status" value="1"/>
</dbReference>
<dbReference type="Pfam" id="PF02768">
    <property type="entry name" value="DNA_pol3_beta_3"/>
    <property type="match status" value="1"/>
</dbReference>
<evidence type="ECO:0000259" key="12">
    <source>
        <dbReference type="Pfam" id="PF02767"/>
    </source>
</evidence>
<comment type="subcellular location">
    <subcellularLocation>
        <location evidence="1 10">Cytoplasm</location>
    </subcellularLocation>
</comment>
<evidence type="ECO:0000256" key="1">
    <source>
        <dbReference type="ARBA" id="ARBA00004496"/>
    </source>
</evidence>
<dbReference type="EMBL" id="CP036259">
    <property type="protein sequence ID" value="QDR80210.1"/>
    <property type="molecule type" value="Genomic_DNA"/>
</dbReference>
<dbReference type="InterPro" id="IPR022634">
    <property type="entry name" value="DNA_polIII_beta_N"/>
</dbReference>
<evidence type="ECO:0000256" key="2">
    <source>
        <dbReference type="ARBA" id="ARBA00010752"/>
    </source>
</evidence>
<dbReference type="GO" id="GO:0009360">
    <property type="term" value="C:DNA polymerase III complex"/>
    <property type="evidence" value="ECO:0007669"/>
    <property type="project" value="InterPro"/>
</dbReference>
<dbReference type="Gene3D" id="3.70.10.10">
    <property type="match status" value="1"/>
</dbReference>
<feature type="domain" description="DNA polymerase III beta sliding clamp N-terminal" evidence="11">
    <location>
        <begin position="1"/>
        <end position="119"/>
    </location>
</feature>
<comment type="function">
    <text evidence="10">Confers DNA tethering and processivity to DNA polymerases and other proteins. Acts as a clamp, forming a ring around DNA (a reaction catalyzed by the clamp-loading complex) which diffuses in an ATP-independent manner freely and bidirectionally along dsDNA. Initially characterized for its ability to contact the catalytic subunit of DNA polymerase III (Pol III), a complex, multichain enzyme responsible for most of the replicative synthesis in bacteria; Pol III exhibits 3'-5' exonuclease proofreading activity. The beta chain is required for initiation of replication as well as for processivity of DNA replication.</text>
</comment>
<dbReference type="Proteomes" id="UP000320776">
    <property type="component" value="Chromosome"/>
</dbReference>
<feature type="domain" description="DNA polymerase III beta sliding clamp C-terminal" evidence="13">
    <location>
        <begin position="243"/>
        <end position="366"/>
    </location>
</feature>
<gene>
    <name evidence="14" type="primary">dnaN_1</name>
    <name evidence="14" type="ORF">SPTER_15280</name>
</gene>
<name>A0A517DS69_9FIRM</name>
<keyword evidence="5 10" id="KW-0808">Transferase</keyword>
<evidence type="ECO:0000256" key="9">
    <source>
        <dbReference type="ARBA" id="ARBA00023125"/>
    </source>
</evidence>
<accession>A0A517DS69</accession>
<evidence type="ECO:0000259" key="13">
    <source>
        <dbReference type="Pfam" id="PF02768"/>
    </source>
</evidence>
<keyword evidence="8 10" id="KW-0239">DNA-directed DNA polymerase</keyword>
<dbReference type="GO" id="GO:0003887">
    <property type="term" value="F:DNA-directed DNA polymerase activity"/>
    <property type="evidence" value="ECO:0007669"/>
    <property type="project" value="UniProtKB-UniRule"/>
</dbReference>
<dbReference type="RefSeq" id="WP_144349786.1">
    <property type="nucleotide sequence ID" value="NZ_CP036259.1"/>
</dbReference>
<dbReference type="InterPro" id="IPR022637">
    <property type="entry name" value="DNA_polIII_beta_cen"/>
</dbReference>
<dbReference type="PANTHER" id="PTHR30478:SF0">
    <property type="entry name" value="BETA SLIDING CLAMP"/>
    <property type="match status" value="1"/>
</dbReference>
<evidence type="ECO:0000259" key="11">
    <source>
        <dbReference type="Pfam" id="PF00712"/>
    </source>
</evidence>
<organism evidence="14 15">
    <name type="scientific">Sporomusa termitida</name>
    <dbReference type="NCBI Taxonomy" id="2377"/>
    <lineage>
        <taxon>Bacteria</taxon>
        <taxon>Bacillati</taxon>
        <taxon>Bacillota</taxon>
        <taxon>Negativicutes</taxon>
        <taxon>Selenomonadales</taxon>
        <taxon>Sporomusaceae</taxon>
        <taxon>Sporomusa</taxon>
    </lineage>
</organism>
<evidence type="ECO:0000256" key="3">
    <source>
        <dbReference type="ARBA" id="ARBA00021035"/>
    </source>
</evidence>
<dbReference type="PIRSF" id="PIRSF000804">
    <property type="entry name" value="DNA_pol_III_b"/>
    <property type="match status" value="1"/>
</dbReference>
<proteinExistence type="inferred from homology"/>
<evidence type="ECO:0000313" key="15">
    <source>
        <dbReference type="Proteomes" id="UP000320776"/>
    </source>
</evidence>
<dbReference type="Pfam" id="PF02767">
    <property type="entry name" value="DNA_pol3_beta_2"/>
    <property type="match status" value="1"/>
</dbReference>
<dbReference type="Pfam" id="PF00712">
    <property type="entry name" value="DNA_pol3_beta"/>
    <property type="match status" value="1"/>
</dbReference>
<evidence type="ECO:0000256" key="10">
    <source>
        <dbReference type="PIRNR" id="PIRNR000804"/>
    </source>
</evidence>
<keyword evidence="7 10" id="KW-0235">DNA replication</keyword>
<dbReference type="CDD" id="cd00140">
    <property type="entry name" value="beta_clamp"/>
    <property type="match status" value="1"/>
</dbReference>
<dbReference type="AlphaFoldDB" id="A0A517DS69"/>
<evidence type="ECO:0000256" key="6">
    <source>
        <dbReference type="ARBA" id="ARBA00022695"/>
    </source>
</evidence>
<evidence type="ECO:0000256" key="8">
    <source>
        <dbReference type="ARBA" id="ARBA00022932"/>
    </source>
</evidence>
<dbReference type="GO" id="GO:0005737">
    <property type="term" value="C:cytoplasm"/>
    <property type="evidence" value="ECO:0007669"/>
    <property type="project" value="UniProtKB-SubCell"/>
</dbReference>
<dbReference type="InterPro" id="IPR001001">
    <property type="entry name" value="DNA_polIII_beta"/>
</dbReference>
<evidence type="ECO:0000256" key="7">
    <source>
        <dbReference type="ARBA" id="ARBA00022705"/>
    </source>
</evidence>
<evidence type="ECO:0000313" key="14">
    <source>
        <dbReference type="EMBL" id="QDR80210.1"/>
    </source>
</evidence>
<keyword evidence="4 10" id="KW-0963">Cytoplasm</keyword>
<dbReference type="GO" id="GO:0006271">
    <property type="term" value="P:DNA strand elongation involved in DNA replication"/>
    <property type="evidence" value="ECO:0007669"/>
    <property type="project" value="TreeGrafter"/>
</dbReference>
<protein>
    <recommendedName>
        <fullName evidence="3 10">Beta sliding clamp</fullName>
    </recommendedName>
</protein>
<dbReference type="KEGG" id="sted:SPTER_15280"/>
<evidence type="ECO:0000256" key="5">
    <source>
        <dbReference type="ARBA" id="ARBA00022679"/>
    </source>
</evidence>
<dbReference type="NCBIfam" id="TIGR00663">
    <property type="entry name" value="dnan"/>
    <property type="match status" value="1"/>
</dbReference>
<dbReference type="GO" id="GO:0003677">
    <property type="term" value="F:DNA binding"/>
    <property type="evidence" value="ECO:0007669"/>
    <property type="project" value="UniProtKB-UniRule"/>
</dbReference>
<keyword evidence="15" id="KW-1185">Reference proteome</keyword>
<dbReference type="InterPro" id="IPR046938">
    <property type="entry name" value="DNA_clamp_sf"/>
</dbReference>
<dbReference type="Gene3D" id="3.10.150.10">
    <property type="entry name" value="DNA Polymerase III, subunit A, domain 2"/>
    <property type="match status" value="1"/>
</dbReference>
<keyword evidence="6 10" id="KW-0548">Nucleotidyltransferase</keyword>
<dbReference type="InterPro" id="IPR022635">
    <property type="entry name" value="DNA_polIII_beta_C"/>
</dbReference>
<comment type="similarity">
    <text evidence="2 10">Belongs to the beta sliding clamp family.</text>
</comment>
<sequence length="377" mass="41457">MEIRFNGKELERAVQAVNRIISGRLPNPILSGILIATDGDKVQFTATNFETSIRYAAEAEIREPGTVLVSGKLFHELIKRMPGQDITITTRKKDKMLTVISGRAVYDILTMDIDDYPELEVKADGNPVYIKAEMLHEVQKKVAFATMQTELTSPVFSGVYLHIKDGFMSAIASDRKRLARLVFAMAGEGAVILPPKALGEITSLVDGDKEVSAFWDNGKVVFLTDSIRYESRIITGTFPDIERVIPKSPVATIRIDRMELVQAIERLSLIGLERQKDFTLNNIYITMDTDMIHIRSSKADKGAAREEIPAVIEGESMEICFHGTQISDCLKVLASDKVVLSLTSTKAPASITGTTEADYIYVVSPISMGPAPAQAAS</sequence>
<feature type="domain" description="DNA polymerase III beta sliding clamp central" evidence="12">
    <location>
        <begin position="130"/>
        <end position="240"/>
    </location>
</feature>
<keyword evidence="9" id="KW-0238">DNA-binding</keyword>
<dbReference type="GO" id="GO:0008408">
    <property type="term" value="F:3'-5' exonuclease activity"/>
    <property type="evidence" value="ECO:0007669"/>
    <property type="project" value="InterPro"/>
</dbReference>